<dbReference type="FunFam" id="3.40.50.720:FF:000049">
    <property type="entry name" value="Alanine dehydrogenase"/>
    <property type="match status" value="1"/>
</dbReference>
<keyword evidence="8" id="KW-0547">Nucleotide-binding</keyword>
<feature type="domain" description="Alanine dehydrogenase/pyridine nucleotide transhydrogenase N-terminal" evidence="10">
    <location>
        <begin position="4"/>
        <end position="136"/>
    </location>
</feature>
<dbReference type="PIRSF" id="PIRSF000183">
    <property type="entry name" value="Alanine_dh"/>
    <property type="match status" value="1"/>
</dbReference>
<comment type="similarity">
    <text evidence="1 5">Belongs to the AlaDH/PNT family.</text>
</comment>
<name>A0A0F6W3E9_9BACT</name>
<feature type="domain" description="Alanine dehydrogenase/pyridine nucleotide transhydrogenase NAD(H)-binding" evidence="9">
    <location>
        <begin position="148"/>
        <end position="296"/>
    </location>
</feature>
<dbReference type="OrthoDB" id="9804592at2"/>
<dbReference type="NCBIfam" id="TIGR00518">
    <property type="entry name" value="alaDH"/>
    <property type="match status" value="1"/>
</dbReference>
<dbReference type="InterPro" id="IPR008141">
    <property type="entry name" value="Ala_DH"/>
</dbReference>
<dbReference type="GO" id="GO:0042853">
    <property type="term" value="P:L-alanine catabolic process"/>
    <property type="evidence" value="ECO:0007669"/>
    <property type="project" value="InterPro"/>
</dbReference>
<feature type="binding site" evidence="7">
    <location>
        <position position="74"/>
    </location>
    <ligand>
        <name>substrate</name>
    </ligand>
</feature>
<dbReference type="GO" id="GO:0000286">
    <property type="term" value="F:alanine dehydrogenase activity"/>
    <property type="evidence" value="ECO:0007669"/>
    <property type="project" value="UniProtKB-UniRule"/>
</dbReference>
<keyword evidence="12" id="KW-1185">Reference proteome</keyword>
<evidence type="ECO:0000256" key="8">
    <source>
        <dbReference type="PIRSR" id="PIRSR000183-3"/>
    </source>
</evidence>
<feature type="binding site" evidence="8">
    <location>
        <position position="278"/>
    </location>
    <ligand>
        <name>NAD(+)</name>
        <dbReference type="ChEBI" id="CHEBI:57540"/>
    </ligand>
</feature>
<dbReference type="SMART" id="SM01002">
    <property type="entry name" value="AlaDh_PNT_C"/>
    <property type="match status" value="1"/>
</dbReference>
<dbReference type="Gene3D" id="3.40.50.720">
    <property type="entry name" value="NAD(P)-binding Rossmann-like Domain"/>
    <property type="match status" value="2"/>
</dbReference>
<evidence type="ECO:0000256" key="6">
    <source>
        <dbReference type="PIRSR" id="PIRSR000183-1"/>
    </source>
</evidence>
<dbReference type="GO" id="GO:0005886">
    <property type="term" value="C:plasma membrane"/>
    <property type="evidence" value="ECO:0007669"/>
    <property type="project" value="TreeGrafter"/>
</dbReference>
<feature type="active site" description="Proton donor/acceptor" evidence="6">
    <location>
        <position position="95"/>
    </location>
</feature>
<dbReference type="Pfam" id="PF05222">
    <property type="entry name" value="AlaDh_PNT_N"/>
    <property type="match status" value="1"/>
</dbReference>
<keyword evidence="4 5" id="KW-0520">NAD</keyword>
<evidence type="ECO:0000256" key="7">
    <source>
        <dbReference type="PIRSR" id="PIRSR000183-2"/>
    </source>
</evidence>
<feature type="binding site" evidence="8">
    <location>
        <begin position="266"/>
        <end position="269"/>
    </location>
    <ligand>
        <name>NAD(+)</name>
        <dbReference type="ChEBI" id="CHEBI:57540"/>
    </ligand>
</feature>
<dbReference type="SMART" id="SM01003">
    <property type="entry name" value="AlaDh_PNT_N"/>
    <property type="match status" value="1"/>
</dbReference>
<dbReference type="PROSITE" id="PS00837">
    <property type="entry name" value="ALADH_PNT_2"/>
    <property type="match status" value="1"/>
</dbReference>
<feature type="binding site" evidence="8">
    <location>
        <begin position="238"/>
        <end position="239"/>
    </location>
    <ligand>
        <name>NAD(+)</name>
        <dbReference type="ChEBI" id="CHEBI:57540"/>
    </ligand>
</feature>
<dbReference type="PANTHER" id="PTHR42795:SF1">
    <property type="entry name" value="ALANINE DEHYDROGENASE"/>
    <property type="match status" value="1"/>
</dbReference>
<feature type="binding site" evidence="8">
    <location>
        <position position="197"/>
    </location>
    <ligand>
        <name>NAD(+)</name>
        <dbReference type="ChEBI" id="CHEBI:57540"/>
    </ligand>
</feature>
<evidence type="ECO:0000256" key="2">
    <source>
        <dbReference type="ARBA" id="ARBA00012897"/>
    </source>
</evidence>
<comment type="catalytic activity">
    <reaction evidence="5">
        <text>L-alanine + NAD(+) + H2O = pyruvate + NH4(+) + NADH + H(+)</text>
        <dbReference type="Rhea" id="RHEA:18405"/>
        <dbReference type="ChEBI" id="CHEBI:15361"/>
        <dbReference type="ChEBI" id="CHEBI:15377"/>
        <dbReference type="ChEBI" id="CHEBI:15378"/>
        <dbReference type="ChEBI" id="CHEBI:28938"/>
        <dbReference type="ChEBI" id="CHEBI:57540"/>
        <dbReference type="ChEBI" id="CHEBI:57945"/>
        <dbReference type="ChEBI" id="CHEBI:57972"/>
        <dbReference type="EC" id="1.4.1.1"/>
    </reaction>
</comment>
<evidence type="ECO:0000259" key="9">
    <source>
        <dbReference type="SMART" id="SM01002"/>
    </source>
</evidence>
<sequence length="369" mass="38852">MIIGVPTEIKTREYRVGINPGGVRQLTRAGHEVRIQKGAGIGAGIADKDFEAAGARIVPTAADAWSAEMVMKVKEPLPEEYGYFRPGLILYTYLHLAPLPELTKELMAKKVRAIAYETVQNADGSLPLLRPMSEVAGRMATQVGASCLEKERGGKGLLLGGVPGTRRGHVVVLGGGVVGAHSAKIAVGMGAQVTVLDVDGTRMSYLEDIFGASIETLYSNPTNIEETVAGADLVIGAVLVAGAKAPKLVDEDLIKKMKPGSVVVDVAVDQGGCIATCRPTTHDHPTFELHGVIHYCVPNMPGAVSMTSTFALTNVTITYAERIAREGVVKAIKSSPALALGVNVWDGACVYQAVAEGVGVEYTPLDRVL</sequence>
<evidence type="ECO:0000313" key="12">
    <source>
        <dbReference type="Proteomes" id="UP000034883"/>
    </source>
</evidence>
<accession>A0A0F6W3E9</accession>
<feature type="binding site" evidence="7">
    <location>
        <position position="15"/>
    </location>
    <ligand>
        <name>substrate</name>
    </ligand>
</feature>
<dbReference type="SUPFAM" id="SSF52283">
    <property type="entry name" value="Formate/glycerate dehydrogenase catalytic domain-like"/>
    <property type="match status" value="1"/>
</dbReference>
<dbReference type="EC" id="1.4.1.1" evidence="2 5"/>
<feature type="binding site" evidence="8">
    <location>
        <begin position="297"/>
        <end position="300"/>
    </location>
    <ligand>
        <name>NAD(+)</name>
        <dbReference type="ChEBI" id="CHEBI:57540"/>
    </ligand>
</feature>
<gene>
    <name evidence="11" type="ORF">DB32_003642</name>
</gene>
<evidence type="ECO:0000256" key="1">
    <source>
        <dbReference type="ARBA" id="ARBA00005689"/>
    </source>
</evidence>
<dbReference type="STRING" id="927083.DB32_003642"/>
<evidence type="ECO:0000313" key="11">
    <source>
        <dbReference type="EMBL" id="AKF06493.1"/>
    </source>
</evidence>
<dbReference type="CDD" id="cd05305">
    <property type="entry name" value="L-AlaDH"/>
    <property type="match status" value="1"/>
</dbReference>
<evidence type="ECO:0000259" key="10">
    <source>
        <dbReference type="SMART" id="SM01003"/>
    </source>
</evidence>
<dbReference type="RefSeq" id="WP_053233658.1">
    <property type="nucleotide sequence ID" value="NZ_CP011125.1"/>
</dbReference>
<reference evidence="11 12" key="1">
    <citation type="submission" date="2015-03" db="EMBL/GenBank/DDBJ databases">
        <title>Genome assembly of Sandaracinus amylolyticus DSM 53668.</title>
        <authorList>
            <person name="Sharma G."/>
            <person name="Subramanian S."/>
        </authorList>
    </citation>
    <scope>NUCLEOTIDE SEQUENCE [LARGE SCALE GENOMIC DNA]</scope>
    <source>
        <strain evidence="11 12">DSM 53668</strain>
    </source>
</reference>
<dbReference type="InterPro" id="IPR036291">
    <property type="entry name" value="NAD(P)-bd_dom_sf"/>
</dbReference>
<dbReference type="InterPro" id="IPR007886">
    <property type="entry name" value="AlaDH/PNT_N"/>
</dbReference>
<organism evidence="11 12">
    <name type="scientific">Sandaracinus amylolyticus</name>
    <dbReference type="NCBI Taxonomy" id="927083"/>
    <lineage>
        <taxon>Bacteria</taxon>
        <taxon>Pseudomonadati</taxon>
        <taxon>Myxococcota</taxon>
        <taxon>Polyangia</taxon>
        <taxon>Polyangiales</taxon>
        <taxon>Sandaracinaceae</taxon>
        <taxon>Sandaracinus</taxon>
    </lineage>
</organism>
<protein>
    <recommendedName>
        <fullName evidence="2 5">Alanine dehydrogenase</fullName>
        <ecNumber evidence="2 5">1.4.1.1</ecNumber>
    </recommendedName>
</protein>
<dbReference type="EMBL" id="CP011125">
    <property type="protein sequence ID" value="AKF06493.1"/>
    <property type="molecule type" value="Genomic_DNA"/>
</dbReference>
<dbReference type="SUPFAM" id="SSF51735">
    <property type="entry name" value="NAD(P)-binding Rossmann-fold domains"/>
    <property type="match status" value="1"/>
</dbReference>
<evidence type="ECO:0000256" key="4">
    <source>
        <dbReference type="ARBA" id="ARBA00023027"/>
    </source>
</evidence>
<dbReference type="Pfam" id="PF01262">
    <property type="entry name" value="AlaDh_PNT_C"/>
    <property type="match status" value="1"/>
</dbReference>
<feature type="active site" description="Proton donor/acceptor" evidence="6">
    <location>
        <position position="269"/>
    </location>
</feature>
<feature type="binding site" evidence="8">
    <location>
        <position position="133"/>
    </location>
    <ligand>
        <name>NAD(+)</name>
        <dbReference type="ChEBI" id="CHEBI:57540"/>
    </ligand>
</feature>
<evidence type="ECO:0000256" key="5">
    <source>
        <dbReference type="PIRNR" id="PIRNR000183"/>
    </source>
</evidence>
<proteinExistence type="inferred from homology"/>
<dbReference type="InterPro" id="IPR008143">
    <property type="entry name" value="Ala_DH/PNT_CS2"/>
</dbReference>
<feature type="binding site" evidence="8">
    <location>
        <position position="202"/>
    </location>
    <ligand>
        <name>NAD(+)</name>
        <dbReference type="ChEBI" id="CHEBI:57540"/>
    </ligand>
</feature>
<dbReference type="GO" id="GO:0000166">
    <property type="term" value="F:nucleotide binding"/>
    <property type="evidence" value="ECO:0007669"/>
    <property type="project" value="UniProtKB-KW"/>
</dbReference>
<dbReference type="Proteomes" id="UP000034883">
    <property type="component" value="Chromosome"/>
</dbReference>
<keyword evidence="3 5" id="KW-0560">Oxidoreductase</keyword>
<dbReference type="PANTHER" id="PTHR42795">
    <property type="entry name" value="ALANINE DEHYDROGENASE"/>
    <property type="match status" value="1"/>
</dbReference>
<feature type="binding site" evidence="8">
    <location>
        <position position="219"/>
    </location>
    <ligand>
        <name>NAD(+)</name>
        <dbReference type="ChEBI" id="CHEBI:57540"/>
    </ligand>
</feature>
<evidence type="ECO:0000256" key="3">
    <source>
        <dbReference type="ARBA" id="ARBA00023002"/>
    </source>
</evidence>
<dbReference type="AlphaFoldDB" id="A0A0F6W3E9"/>
<dbReference type="KEGG" id="samy:DB32_003642"/>
<dbReference type="InterPro" id="IPR007698">
    <property type="entry name" value="AlaDH/PNT_NAD(H)-bd"/>
</dbReference>